<sequence>MTTDAAFGNGPLRILIAEDNHSDRMILHAILTRQGHEVVMATDGMEAVEAFHREAPQMVLLDAMMPRMDGLEAAREIKAAAGEQLVPIIFLTSLSDPESLASCLEVGGDDFLSKPYNRVILRAKINAFRRMRELHQSLQNERDRTHQRNEQMLHEQEMARRVFDNIAHRGCLGAENIRYEASPMSIFNGDVLFASPKPSGGVHLFVGDFTGHGLPAAIGAVPLAEIFYGMTAKGFAISDILREMNRKMQAILPTGVFCCAAMVDLNLKSGHAEVWNGGLPSGYLLRHDGSRDELRSRHLPLGILPADRFSAACERHAMEVGEHLLLCSDGVMESVNREGEMFGEDRILEVLAGGGTPSDVFERLRGAVRSFAEGVGSEDDITILDVAMAEESLLEAVEPEVLPDTGAGPLDWEMTYELRNETLARFNPVPLLLHICMDVPGLRLFSGELYTIITELFNNALEHGVLRLPSSLKDSPAGFSRYYSERERLLGEIRHGAVSIRLEHRPDPQRRGGRLLIRVEDSGDGFSGEALSQSLAHNGLSGRGLALVRQLCNNVRLCGKGNCIEAEFVWHAGRGESRSGVSEEGNSHE</sequence>
<keyword evidence="4" id="KW-0418">Kinase</keyword>
<evidence type="ECO:0000256" key="1">
    <source>
        <dbReference type="ARBA" id="ARBA00022801"/>
    </source>
</evidence>
<keyword evidence="4" id="KW-0808">Transferase</keyword>
<dbReference type="SMART" id="SM00331">
    <property type="entry name" value="PP2C_SIG"/>
    <property type="match status" value="1"/>
</dbReference>
<dbReference type="InterPro" id="IPR036890">
    <property type="entry name" value="HATPase_C_sf"/>
</dbReference>
<reference evidence="4 5" key="1">
    <citation type="submission" date="2019-03" db="EMBL/GenBank/DDBJ databases">
        <title>Genomic Encyclopedia of Type Strains, Phase IV (KMG-IV): sequencing the most valuable type-strain genomes for metagenomic binning, comparative biology and taxonomic classification.</title>
        <authorList>
            <person name="Goeker M."/>
        </authorList>
    </citation>
    <scope>NUCLEOTIDE SEQUENCE [LARGE SCALE GENOMIC DNA]</scope>
    <source>
        <strain evidence="4 5">DSM 15505</strain>
    </source>
</reference>
<gene>
    <name evidence="4" type="ORF">DES49_2195</name>
</gene>
<dbReference type="Pfam" id="PF07228">
    <property type="entry name" value="SpoIIE"/>
    <property type="match status" value="1"/>
</dbReference>
<dbReference type="InterPro" id="IPR052016">
    <property type="entry name" value="Bact_Sigma-Reg"/>
</dbReference>
<dbReference type="SUPFAM" id="SSF81606">
    <property type="entry name" value="PP2C-like"/>
    <property type="match status" value="1"/>
</dbReference>
<dbReference type="PANTHER" id="PTHR43156:SF2">
    <property type="entry name" value="STAGE II SPORULATION PROTEIN E"/>
    <property type="match status" value="1"/>
</dbReference>
<proteinExistence type="predicted"/>
<dbReference type="GO" id="GO:0016301">
    <property type="term" value="F:kinase activity"/>
    <property type="evidence" value="ECO:0007669"/>
    <property type="project" value="UniProtKB-KW"/>
</dbReference>
<dbReference type="EMBL" id="SOAX01000005">
    <property type="protein sequence ID" value="TDT39277.1"/>
    <property type="molecule type" value="Genomic_DNA"/>
</dbReference>
<dbReference type="InterPro" id="IPR001932">
    <property type="entry name" value="PPM-type_phosphatase-like_dom"/>
</dbReference>
<accession>A0A4R7JPW8</accession>
<dbReference type="SUPFAM" id="SSF55874">
    <property type="entry name" value="ATPase domain of HSP90 chaperone/DNA topoisomerase II/histidine kinase"/>
    <property type="match status" value="1"/>
</dbReference>
<feature type="domain" description="Response regulatory" evidence="3">
    <location>
        <begin position="13"/>
        <end position="129"/>
    </location>
</feature>
<dbReference type="PROSITE" id="PS50110">
    <property type="entry name" value="RESPONSE_REGULATORY"/>
    <property type="match status" value="1"/>
</dbReference>
<dbReference type="PANTHER" id="PTHR43156">
    <property type="entry name" value="STAGE II SPORULATION PROTEIN E-RELATED"/>
    <property type="match status" value="1"/>
</dbReference>
<dbReference type="Proteomes" id="UP000295830">
    <property type="component" value="Unassembled WGS sequence"/>
</dbReference>
<keyword evidence="1" id="KW-0378">Hydrolase</keyword>
<comment type="caution">
    <text evidence="4">The sequence shown here is derived from an EMBL/GenBank/DDBJ whole genome shotgun (WGS) entry which is preliminary data.</text>
</comment>
<dbReference type="InterPro" id="IPR011006">
    <property type="entry name" value="CheY-like_superfamily"/>
</dbReference>
<dbReference type="Gene3D" id="3.30.565.10">
    <property type="entry name" value="Histidine kinase-like ATPase, C-terminal domain"/>
    <property type="match status" value="1"/>
</dbReference>
<dbReference type="Pfam" id="PF00072">
    <property type="entry name" value="Response_reg"/>
    <property type="match status" value="1"/>
</dbReference>
<organism evidence="4 5">
    <name type="scientific">Halospina denitrificans</name>
    <dbReference type="NCBI Taxonomy" id="332522"/>
    <lineage>
        <taxon>Bacteria</taxon>
        <taxon>Pseudomonadati</taxon>
        <taxon>Pseudomonadota</taxon>
        <taxon>Gammaproteobacteria</taxon>
        <taxon>Halospina</taxon>
    </lineage>
</organism>
<dbReference type="SUPFAM" id="SSF52172">
    <property type="entry name" value="CheY-like"/>
    <property type="match status" value="1"/>
</dbReference>
<feature type="modified residue" description="4-aspartylphosphate" evidence="2">
    <location>
        <position position="62"/>
    </location>
</feature>
<dbReference type="RefSeq" id="WP_243865028.1">
    <property type="nucleotide sequence ID" value="NZ_SOAX01000005.1"/>
</dbReference>
<dbReference type="GO" id="GO:0000160">
    <property type="term" value="P:phosphorelay signal transduction system"/>
    <property type="evidence" value="ECO:0007669"/>
    <property type="project" value="InterPro"/>
</dbReference>
<dbReference type="GO" id="GO:0016791">
    <property type="term" value="F:phosphatase activity"/>
    <property type="evidence" value="ECO:0007669"/>
    <property type="project" value="TreeGrafter"/>
</dbReference>
<keyword evidence="5" id="KW-1185">Reference proteome</keyword>
<dbReference type="InterPro" id="IPR001789">
    <property type="entry name" value="Sig_transdc_resp-reg_receiver"/>
</dbReference>
<evidence type="ECO:0000313" key="4">
    <source>
        <dbReference type="EMBL" id="TDT39277.1"/>
    </source>
</evidence>
<evidence type="ECO:0000259" key="3">
    <source>
        <dbReference type="PROSITE" id="PS50110"/>
    </source>
</evidence>
<name>A0A4R7JPW8_9GAMM</name>
<evidence type="ECO:0000313" key="5">
    <source>
        <dbReference type="Proteomes" id="UP000295830"/>
    </source>
</evidence>
<dbReference type="SMART" id="SM00448">
    <property type="entry name" value="REC"/>
    <property type="match status" value="1"/>
</dbReference>
<evidence type="ECO:0000256" key="2">
    <source>
        <dbReference type="PROSITE-ProRule" id="PRU00169"/>
    </source>
</evidence>
<dbReference type="Gene3D" id="3.60.40.10">
    <property type="entry name" value="PPM-type phosphatase domain"/>
    <property type="match status" value="1"/>
</dbReference>
<dbReference type="AlphaFoldDB" id="A0A4R7JPW8"/>
<protein>
    <submittedName>
        <fullName evidence="4">Histidine kinase-like protein</fullName>
    </submittedName>
</protein>
<dbReference type="Gene3D" id="3.40.50.2300">
    <property type="match status" value="1"/>
</dbReference>
<dbReference type="CDD" id="cd16936">
    <property type="entry name" value="HATPase_RsbW-like"/>
    <property type="match status" value="1"/>
</dbReference>
<dbReference type="InterPro" id="IPR036457">
    <property type="entry name" value="PPM-type-like_dom_sf"/>
</dbReference>
<keyword evidence="2" id="KW-0597">Phosphoprotein</keyword>